<protein>
    <recommendedName>
        <fullName evidence="2">histidine kinase</fullName>
        <ecNumber evidence="2">2.7.13.3</ecNumber>
    </recommendedName>
</protein>
<dbReference type="InterPro" id="IPR035965">
    <property type="entry name" value="PAS-like_dom_sf"/>
</dbReference>
<dbReference type="SUPFAM" id="SSF47384">
    <property type="entry name" value="Homodimeric domain of signal transducing histidine kinase"/>
    <property type="match status" value="1"/>
</dbReference>
<accession>A0A6I4HUV6</accession>
<comment type="catalytic activity">
    <reaction evidence="1">
        <text>ATP + protein L-histidine = ADP + protein N-phospho-L-histidine.</text>
        <dbReference type="EC" id="2.7.13.3"/>
    </reaction>
</comment>
<dbReference type="Pfam" id="PF00989">
    <property type="entry name" value="PAS"/>
    <property type="match status" value="1"/>
</dbReference>
<evidence type="ECO:0000256" key="1">
    <source>
        <dbReference type="ARBA" id="ARBA00000085"/>
    </source>
</evidence>
<dbReference type="PANTHER" id="PTHR43304:SF1">
    <property type="entry name" value="PAC DOMAIN-CONTAINING PROTEIN"/>
    <property type="match status" value="1"/>
</dbReference>
<dbReference type="InterPro" id="IPR036097">
    <property type="entry name" value="HisK_dim/P_sf"/>
</dbReference>
<evidence type="ECO:0000256" key="4">
    <source>
        <dbReference type="ARBA" id="ARBA00022679"/>
    </source>
</evidence>
<dbReference type="KEGG" id="mgik:GO620_002225"/>
<dbReference type="InterPro" id="IPR013656">
    <property type="entry name" value="PAS_4"/>
</dbReference>
<reference evidence="6 7" key="1">
    <citation type="submission" date="2020-12" db="EMBL/GenBank/DDBJ databases">
        <title>HMF7856_wgs.fasta genome submission.</title>
        <authorList>
            <person name="Kang H."/>
            <person name="Kim H."/>
            <person name="Joh K."/>
        </authorList>
    </citation>
    <scope>NUCLEOTIDE SEQUENCE [LARGE SCALE GENOMIC DNA]</scope>
    <source>
        <strain evidence="6 7">HMF7856</strain>
    </source>
</reference>
<dbReference type="PROSITE" id="PS50112">
    <property type="entry name" value="PAS"/>
    <property type="match status" value="2"/>
</dbReference>
<dbReference type="InterPro" id="IPR013767">
    <property type="entry name" value="PAS_fold"/>
</dbReference>
<evidence type="ECO:0000256" key="2">
    <source>
        <dbReference type="ARBA" id="ARBA00012438"/>
    </source>
</evidence>
<dbReference type="Pfam" id="PF08447">
    <property type="entry name" value="PAS_3"/>
    <property type="match status" value="1"/>
</dbReference>
<dbReference type="Proteomes" id="UP000429232">
    <property type="component" value="Chromosome"/>
</dbReference>
<dbReference type="NCBIfam" id="TIGR00229">
    <property type="entry name" value="sensory_box"/>
    <property type="match status" value="3"/>
</dbReference>
<dbReference type="EMBL" id="CP066775">
    <property type="protein sequence ID" value="QQL50293.1"/>
    <property type="molecule type" value="Genomic_DNA"/>
</dbReference>
<dbReference type="SMART" id="SM00086">
    <property type="entry name" value="PAC"/>
    <property type="match status" value="3"/>
</dbReference>
<dbReference type="SMART" id="SM00091">
    <property type="entry name" value="PAS"/>
    <property type="match status" value="3"/>
</dbReference>
<keyword evidence="5" id="KW-0418">Kinase</keyword>
<sequence>MNSEPSDVDSGKQSISHLHAIFAHTIEGFILLDRDLTILAFNDQADQLIFQHGDSKYLEVGSSLIDYLPPSRGGAFVKMASKVLTGETVIYAQSYPESGDNVRWFRFTISPVKENDQINGLCVAGRDITEDVKLQRQLELAKLDAEQSHIKYKRLFDQSPIPKWIYDLETLRILEVNEEAERHYGYTRAEFLSMTIRDLRPAEDQDQLSEKLASIKQKTSNENTYWRHLKKNGEIIIVDITGHEIDFDGRPARIVACQDITSRINAEASLIESNKRFRYAIRASSDAIWDWDLKESTVFLGEGFKNLFGYDEAGTVVPISWIMSRLHPNDLERVQAYIDQTVKDVKVDRWSDEYQFRKKDGSYALICNTALIIKDAFGAPNQLIGAMRDITEHRQHLNEIKQQNEKLLEIAWLQSHVVRAPLARIMGLVDLAITDNSREDLERILPMLKSSALELDDVVTKIVDETRALGQEPLPKN</sequence>
<keyword evidence="7" id="KW-1185">Reference proteome</keyword>
<dbReference type="InterPro" id="IPR000014">
    <property type="entry name" value="PAS"/>
</dbReference>
<evidence type="ECO:0000313" key="7">
    <source>
        <dbReference type="Proteomes" id="UP000429232"/>
    </source>
</evidence>
<keyword evidence="4" id="KW-0808">Transferase</keyword>
<organism evidence="6 7">
    <name type="scientific">Mucilaginibacter ginkgonis</name>
    <dbReference type="NCBI Taxonomy" id="2682091"/>
    <lineage>
        <taxon>Bacteria</taxon>
        <taxon>Pseudomonadati</taxon>
        <taxon>Bacteroidota</taxon>
        <taxon>Sphingobacteriia</taxon>
        <taxon>Sphingobacteriales</taxon>
        <taxon>Sphingobacteriaceae</taxon>
        <taxon>Mucilaginibacter</taxon>
    </lineage>
</organism>
<name>A0A6I4HUV6_9SPHI</name>
<dbReference type="InterPro" id="IPR000700">
    <property type="entry name" value="PAS-assoc_C"/>
</dbReference>
<dbReference type="InterPro" id="IPR001610">
    <property type="entry name" value="PAC"/>
</dbReference>
<dbReference type="SUPFAM" id="SSF55785">
    <property type="entry name" value="PYP-like sensor domain (PAS domain)"/>
    <property type="match status" value="3"/>
</dbReference>
<evidence type="ECO:0000256" key="3">
    <source>
        <dbReference type="ARBA" id="ARBA00022553"/>
    </source>
</evidence>
<dbReference type="RefSeq" id="WP_157522532.1">
    <property type="nucleotide sequence ID" value="NZ_CP066775.1"/>
</dbReference>
<proteinExistence type="predicted"/>
<dbReference type="EC" id="2.7.13.3" evidence="2"/>
<dbReference type="PANTHER" id="PTHR43304">
    <property type="entry name" value="PHYTOCHROME-LIKE PROTEIN CPH1"/>
    <property type="match status" value="1"/>
</dbReference>
<dbReference type="PROSITE" id="PS50113">
    <property type="entry name" value="PAC"/>
    <property type="match status" value="1"/>
</dbReference>
<evidence type="ECO:0000313" key="6">
    <source>
        <dbReference type="EMBL" id="QQL50293.1"/>
    </source>
</evidence>
<evidence type="ECO:0000256" key="5">
    <source>
        <dbReference type="ARBA" id="ARBA00022777"/>
    </source>
</evidence>
<keyword evidence="3" id="KW-0597">Phosphoprotein</keyword>
<dbReference type="GO" id="GO:0000155">
    <property type="term" value="F:phosphorelay sensor kinase activity"/>
    <property type="evidence" value="ECO:0007669"/>
    <property type="project" value="InterPro"/>
</dbReference>
<dbReference type="GO" id="GO:0006355">
    <property type="term" value="P:regulation of DNA-templated transcription"/>
    <property type="evidence" value="ECO:0007669"/>
    <property type="project" value="InterPro"/>
</dbReference>
<dbReference type="AlphaFoldDB" id="A0A6I4HUV6"/>
<gene>
    <name evidence="6" type="ORF">GO620_002225</name>
</gene>
<dbReference type="Pfam" id="PF08448">
    <property type="entry name" value="PAS_4"/>
    <property type="match status" value="1"/>
</dbReference>
<dbReference type="InterPro" id="IPR052162">
    <property type="entry name" value="Sensor_kinase/Photoreceptor"/>
</dbReference>
<dbReference type="CDD" id="cd00130">
    <property type="entry name" value="PAS"/>
    <property type="match status" value="3"/>
</dbReference>
<dbReference type="InterPro" id="IPR013655">
    <property type="entry name" value="PAS_fold_3"/>
</dbReference>
<dbReference type="Gene3D" id="3.30.450.20">
    <property type="entry name" value="PAS domain"/>
    <property type="match status" value="3"/>
</dbReference>